<dbReference type="RefSeq" id="XP_007674292.1">
    <property type="nucleotide sequence ID" value="XM_007676102.1"/>
</dbReference>
<feature type="region of interest" description="Disordered" evidence="4">
    <location>
        <begin position="69"/>
        <end position="137"/>
    </location>
</feature>
<dbReference type="OrthoDB" id="72772at2759"/>
<feature type="compositionally biased region" description="Basic and acidic residues" evidence="4">
    <location>
        <begin position="389"/>
        <end position="398"/>
    </location>
</feature>
<dbReference type="Proteomes" id="UP000011761">
    <property type="component" value="Unassembled WGS sequence"/>
</dbReference>
<evidence type="ECO:0000256" key="4">
    <source>
        <dbReference type="SAM" id="MobiDB-lite"/>
    </source>
</evidence>
<proteinExistence type="inferred from homology"/>
<dbReference type="EMBL" id="KB445553">
    <property type="protein sequence ID" value="EMC97968.1"/>
    <property type="molecule type" value="Genomic_DNA"/>
</dbReference>
<dbReference type="AlphaFoldDB" id="M2N217"/>
<dbReference type="InterPro" id="IPR018791">
    <property type="entry name" value="UV_resistance/autophagy_Atg14"/>
</dbReference>
<accession>M2N217</accession>
<sequence>MAPYARLSGRGCCLPLRNLVSVSLRNLTLTPTSPSRPRGKTIDDDALPNTRVSPAKLFALREQKSLVHSRSSSDLRSVSENAVAETDSELSLPANGSPLKAKGKPNGTPRTPQRPGLARDKRRRSTHEWASATPQRRQERLENVIQERLADVFFSVHVNGVGEPVYISETIERTMNPTFRHVDWSGCGAGVMRLDHFTIRFWVDRTNAGRWILLLELSISLRKLQYLGRGLDQLHHPLPQNAIIFHLTDGIYTIFPSISDYVPPVTAPSARANSARLLPTSSFDALLRLAKLDDSIQDALATRNKLAADLEDLLKANGEALSDRDRVPEAEDRLKTIDYAKKTVEKQLEKARKQQAEKRQALQKRRELMRTDHDRRKEQSVELQQARPELPKMGDERSVRAKAIRNQRRRICEDVQKIWPILPVPGKSLHFTIQDIRLPDADSLDDEPSDKIAAALGQVAHIVLMLAFYLSQPLPYPVNPRSSNSTIEDPLSLLKTNASTTQTYNDEKALRTYPLFSKGVPRFRFEYGVFLLNKDIQILLENTYAVRVLDIRQTLGNLKYLLYVATAGEGELPARKAGGIRGLLRGKVDDTPDLSRTGSDDSSASLLSGTFGHNGKMEGKPKGAVDSLRRTIGSLDGSLKRG</sequence>
<dbReference type="PANTHER" id="PTHR15157">
    <property type="entry name" value="UV RADIATION RESISTANCE-ASSOCIATED GENE PROTEIN"/>
    <property type="match status" value="1"/>
</dbReference>
<comment type="similarity">
    <text evidence="1">Belongs to the ATG14 family.</text>
</comment>
<evidence type="ECO:0000256" key="2">
    <source>
        <dbReference type="ARBA" id="ARBA00013807"/>
    </source>
</evidence>
<feature type="compositionally biased region" description="Low complexity" evidence="4">
    <location>
        <begin position="69"/>
        <end position="79"/>
    </location>
</feature>
<dbReference type="HOGENOM" id="CLU_009375_1_0_1"/>
<dbReference type="PANTHER" id="PTHR15157:SF5">
    <property type="entry name" value="UV RADIATION RESISTANCE-ASSOCIATED GENE PROTEIN"/>
    <property type="match status" value="1"/>
</dbReference>
<keyword evidence="3" id="KW-0175">Coiled coil</keyword>
<dbReference type="OMA" id="HYRFEYG"/>
<dbReference type="GO" id="GO:0035493">
    <property type="term" value="P:SNARE complex assembly"/>
    <property type="evidence" value="ECO:0007669"/>
    <property type="project" value="TreeGrafter"/>
</dbReference>
<feature type="region of interest" description="Disordered" evidence="4">
    <location>
        <begin position="28"/>
        <end position="48"/>
    </location>
</feature>
<feature type="compositionally biased region" description="Basic and acidic residues" evidence="4">
    <location>
        <begin position="615"/>
        <end position="629"/>
    </location>
</feature>
<gene>
    <name evidence="5" type="ORF">BAUCODRAFT_22831</name>
</gene>
<feature type="region of interest" description="Disordered" evidence="4">
    <location>
        <begin position="351"/>
        <end position="398"/>
    </location>
</feature>
<feature type="compositionally biased region" description="Basic and acidic residues" evidence="4">
    <location>
        <begin position="351"/>
        <end position="380"/>
    </location>
</feature>
<reference evidence="5 6" key="1">
    <citation type="journal article" date="2012" name="PLoS Pathog.">
        <title>Diverse lifestyles and strategies of plant pathogenesis encoded in the genomes of eighteen Dothideomycetes fungi.</title>
        <authorList>
            <person name="Ohm R.A."/>
            <person name="Feau N."/>
            <person name="Henrissat B."/>
            <person name="Schoch C.L."/>
            <person name="Horwitz B.A."/>
            <person name="Barry K.W."/>
            <person name="Condon B.J."/>
            <person name="Copeland A.C."/>
            <person name="Dhillon B."/>
            <person name="Glaser F."/>
            <person name="Hesse C.N."/>
            <person name="Kosti I."/>
            <person name="LaButti K."/>
            <person name="Lindquist E.A."/>
            <person name="Lucas S."/>
            <person name="Salamov A.A."/>
            <person name="Bradshaw R.E."/>
            <person name="Ciuffetti L."/>
            <person name="Hamelin R.C."/>
            <person name="Kema G.H.J."/>
            <person name="Lawrence C."/>
            <person name="Scott J.A."/>
            <person name="Spatafora J.W."/>
            <person name="Turgeon B.G."/>
            <person name="de Wit P.J.G.M."/>
            <person name="Zhong S."/>
            <person name="Goodwin S.B."/>
            <person name="Grigoriev I.V."/>
        </authorList>
    </citation>
    <scope>NUCLEOTIDE SEQUENCE [LARGE SCALE GENOMIC DNA]</scope>
    <source>
        <strain evidence="5 6">UAMH 10762</strain>
    </source>
</reference>
<dbReference type="Pfam" id="PF10186">
    <property type="entry name" value="ATG14"/>
    <property type="match status" value="1"/>
</dbReference>
<feature type="region of interest" description="Disordered" evidence="4">
    <location>
        <begin position="591"/>
        <end position="642"/>
    </location>
</feature>
<dbReference type="KEGG" id="bcom:BAUCODRAFT_22831"/>
<evidence type="ECO:0000256" key="1">
    <source>
        <dbReference type="ARBA" id="ARBA00009574"/>
    </source>
</evidence>
<dbReference type="GO" id="GO:0032991">
    <property type="term" value="C:protein-containing complex"/>
    <property type="evidence" value="ECO:0007669"/>
    <property type="project" value="UniProtKB-ARBA"/>
</dbReference>
<dbReference type="GeneID" id="19109932"/>
<name>M2N217_BAUPA</name>
<evidence type="ECO:0000313" key="5">
    <source>
        <dbReference type="EMBL" id="EMC97968.1"/>
    </source>
</evidence>
<keyword evidence="6" id="KW-1185">Reference proteome</keyword>
<protein>
    <recommendedName>
        <fullName evidence="2">Autophagy-related protein 14</fullName>
    </recommendedName>
</protein>
<dbReference type="eggNOG" id="KOG2896">
    <property type="taxonomic scope" value="Eukaryota"/>
</dbReference>
<dbReference type="GO" id="GO:0000149">
    <property type="term" value="F:SNARE binding"/>
    <property type="evidence" value="ECO:0007669"/>
    <property type="project" value="TreeGrafter"/>
</dbReference>
<dbReference type="GO" id="GO:0000323">
    <property type="term" value="C:lytic vacuole"/>
    <property type="evidence" value="ECO:0007669"/>
    <property type="project" value="TreeGrafter"/>
</dbReference>
<dbReference type="STRING" id="717646.M2N217"/>
<evidence type="ECO:0000256" key="3">
    <source>
        <dbReference type="ARBA" id="ARBA00023054"/>
    </source>
</evidence>
<evidence type="ECO:0000313" key="6">
    <source>
        <dbReference type="Proteomes" id="UP000011761"/>
    </source>
</evidence>
<feature type="compositionally biased region" description="Low complexity" evidence="4">
    <location>
        <begin position="600"/>
        <end position="610"/>
    </location>
</feature>
<dbReference type="GO" id="GO:0005768">
    <property type="term" value="C:endosome"/>
    <property type="evidence" value="ECO:0007669"/>
    <property type="project" value="TreeGrafter"/>
</dbReference>
<organism evidence="5 6">
    <name type="scientific">Baudoinia panamericana (strain UAMH 10762)</name>
    <name type="common">Angels' share fungus</name>
    <name type="synonym">Baudoinia compniacensis (strain UAMH 10762)</name>
    <dbReference type="NCBI Taxonomy" id="717646"/>
    <lineage>
        <taxon>Eukaryota</taxon>
        <taxon>Fungi</taxon>
        <taxon>Dikarya</taxon>
        <taxon>Ascomycota</taxon>
        <taxon>Pezizomycotina</taxon>
        <taxon>Dothideomycetes</taxon>
        <taxon>Dothideomycetidae</taxon>
        <taxon>Mycosphaerellales</taxon>
        <taxon>Teratosphaeriaceae</taxon>
        <taxon>Baudoinia</taxon>
    </lineage>
</organism>